<dbReference type="Proteomes" id="UP000595894">
    <property type="component" value="Chromosome"/>
</dbReference>
<evidence type="ECO:0000313" key="2">
    <source>
        <dbReference type="EMBL" id="QQV78002.1"/>
    </source>
</evidence>
<feature type="transmembrane region" description="Helical" evidence="1">
    <location>
        <begin position="25"/>
        <end position="47"/>
    </location>
</feature>
<dbReference type="EMBL" id="CP061035">
    <property type="protein sequence ID" value="QQV78002.1"/>
    <property type="molecule type" value="Genomic_DNA"/>
</dbReference>
<sequence length="172" mass="18359">MAAVIVGGFARTVPGDFAADPALPLLLHIHGAVFTFWVILFVAQPAFIARGSIELHRRIGWIGAATAAAMLVMGVAATIYAVRYDLIPGFFPPRIFLVMNLVGILVFAGLVAGGIMARRRSEWHKRLMLCATVSILGPGLGRLLPMDSFGAAAPLVMFAAIAALPWRVLLLI</sequence>
<keyword evidence="1" id="KW-0472">Membrane</keyword>
<protein>
    <recommendedName>
        <fullName evidence="4">DUF2306 domain-containing protein</fullName>
    </recommendedName>
</protein>
<keyword evidence="1" id="KW-0812">Transmembrane</keyword>
<name>A0A974NW70_9SPHN</name>
<keyword evidence="3" id="KW-1185">Reference proteome</keyword>
<feature type="transmembrane region" description="Helical" evidence="1">
    <location>
        <begin position="59"/>
        <end position="82"/>
    </location>
</feature>
<feature type="transmembrane region" description="Helical" evidence="1">
    <location>
        <begin position="94"/>
        <end position="115"/>
    </location>
</feature>
<keyword evidence="1" id="KW-1133">Transmembrane helix</keyword>
<accession>A0A974NW70</accession>
<dbReference type="AlphaFoldDB" id="A0A974NW70"/>
<dbReference type="KEGG" id="sari:H5J25_04470"/>
<organism evidence="2 3">
    <name type="scientific">Sphingomonas aliaeris</name>
    <dbReference type="NCBI Taxonomy" id="2759526"/>
    <lineage>
        <taxon>Bacteria</taxon>
        <taxon>Pseudomonadati</taxon>
        <taxon>Pseudomonadota</taxon>
        <taxon>Alphaproteobacteria</taxon>
        <taxon>Sphingomonadales</taxon>
        <taxon>Sphingomonadaceae</taxon>
        <taxon>Sphingomonas</taxon>
    </lineage>
</organism>
<evidence type="ECO:0008006" key="4">
    <source>
        <dbReference type="Google" id="ProtNLM"/>
    </source>
</evidence>
<proteinExistence type="predicted"/>
<reference evidence="3" key="1">
    <citation type="submission" date="2020-09" db="EMBL/GenBank/DDBJ databases">
        <title>Sphingomonas sp., a new species isolated from pork steak.</title>
        <authorList>
            <person name="Heidler von Heilborn D."/>
        </authorList>
    </citation>
    <scope>NUCLEOTIDE SEQUENCE [LARGE SCALE GENOMIC DNA]</scope>
</reference>
<feature type="transmembrane region" description="Helical" evidence="1">
    <location>
        <begin position="151"/>
        <end position="170"/>
    </location>
</feature>
<feature type="transmembrane region" description="Helical" evidence="1">
    <location>
        <begin position="127"/>
        <end position="145"/>
    </location>
</feature>
<evidence type="ECO:0000313" key="3">
    <source>
        <dbReference type="Proteomes" id="UP000595894"/>
    </source>
</evidence>
<evidence type="ECO:0000256" key="1">
    <source>
        <dbReference type="SAM" id="Phobius"/>
    </source>
</evidence>
<gene>
    <name evidence="2" type="ORF">H5J25_04470</name>
</gene>
<dbReference type="RefSeq" id="WP_202094928.1">
    <property type="nucleotide sequence ID" value="NZ_CP061035.1"/>
</dbReference>